<dbReference type="InterPro" id="IPR002078">
    <property type="entry name" value="Sigma_54_int"/>
</dbReference>
<keyword evidence="3" id="KW-0805">Transcription regulation</keyword>
<evidence type="ECO:0000259" key="6">
    <source>
        <dbReference type="PROSITE" id="PS50045"/>
    </source>
</evidence>
<gene>
    <name evidence="7" type="ORF">DU506_19145</name>
</gene>
<dbReference type="FunFam" id="3.40.50.300:FF:000006">
    <property type="entry name" value="DNA-binding transcriptional regulator NtrC"/>
    <property type="match status" value="1"/>
</dbReference>
<evidence type="ECO:0000256" key="4">
    <source>
        <dbReference type="ARBA" id="ARBA00023125"/>
    </source>
</evidence>
<evidence type="ECO:0000256" key="1">
    <source>
        <dbReference type="ARBA" id="ARBA00022741"/>
    </source>
</evidence>
<accession>A0A368TNI1</accession>
<keyword evidence="8" id="KW-1185">Reference proteome</keyword>
<dbReference type="PANTHER" id="PTHR32071">
    <property type="entry name" value="TRANSCRIPTIONAL REGULATORY PROTEIN"/>
    <property type="match status" value="1"/>
</dbReference>
<comment type="caution">
    <text evidence="7">The sequence shown here is derived from an EMBL/GenBank/DDBJ whole genome shotgun (WGS) entry which is preliminary data.</text>
</comment>
<evidence type="ECO:0000313" key="8">
    <source>
        <dbReference type="Proteomes" id="UP000253204"/>
    </source>
</evidence>
<dbReference type="Gene3D" id="1.10.10.60">
    <property type="entry name" value="Homeodomain-like"/>
    <property type="match status" value="1"/>
</dbReference>
<dbReference type="Gene3D" id="3.30.450.40">
    <property type="match status" value="1"/>
</dbReference>
<dbReference type="Proteomes" id="UP000253204">
    <property type="component" value="Unassembled WGS sequence"/>
</dbReference>
<dbReference type="InterPro" id="IPR025662">
    <property type="entry name" value="Sigma_54_int_dom_ATP-bd_1"/>
</dbReference>
<sequence>MPTQSPLTARLQSVQRQHIEHIFQLGEGLEVPQLPAQATIRRSWLRCLNEYQLDPTQPRPARVVPQQILIEHRESVDELLHVARAGVEQLYQQIAQLGYVLLLTDHRGITVEFRGDPNQDQQLRKAGLYLGADWDERFAGTCAVGTCLHDRQAIICHRQEHFDASHISLTCTAAPIANPQGNVMAVLDISALHSPTQHESQNFSLSLVTLYARMIEDAYFLQRYRNCLMVRLDTSREFVHVNGRGLIAIEENGEVIAANAVGRELIAVHQRRWPPWSTNHAPMLGELFECEIADVLSINSGTDDQLRAFRARVDNTIYFISLLEPRRPRPAQQATPPTSALPEPLARLGADDPAMRKVQKLAERLRNEASVNVLISGETGTGKEVVARALHESGNRAKGPFMAVNCAAIPETLIESELFGYEPGAFTGGRSKGMRGLIPQAHGGTLFLDEIGDMPLALQTRLLRVLAEREVMPLGANTPVKVDIRVVTATHRDIEEMIQQGEFREDLYYRLNGAQLRLPALRERADKLYVIRRVFDDIVDERDNRVTERATHALPRLRADAISALLAYAWPGNVRQLKNALAFALATSESDEITVNDLPEQCLSQRITRQTLCLPDDDCAEPDNEMLELLKEQHWNISAVARMLGVSRPTVYRQMQRQGIMPPNWRG</sequence>
<dbReference type="GO" id="GO:0005524">
    <property type="term" value="F:ATP binding"/>
    <property type="evidence" value="ECO:0007669"/>
    <property type="project" value="UniProtKB-KW"/>
</dbReference>
<dbReference type="InterPro" id="IPR009057">
    <property type="entry name" value="Homeodomain-like_sf"/>
</dbReference>
<proteinExistence type="predicted"/>
<keyword evidence="5" id="KW-0804">Transcription</keyword>
<dbReference type="RefSeq" id="WP_114488468.1">
    <property type="nucleotide sequence ID" value="NZ_CBCSHM010000076.1"/>
</dbReference>
<dbReference type="GO" id="GO:0043565">
    <property type="term" value="F:sequence-specific DNA binding"/>
    <property type="evidence" value="ECO:0007669"/>
    <property type="project" value="InterPro"/>
</dbReference>
<dbReference type="Pfam" id="PF02954">
    <property type="entry name" value="HTH_8"/>
    <property type="match status" value="1"/>
</dbReference>
<dbReference type="PANTHER" id="PTHR32071:SF77">
    <property type="entry name" value="TRANSCRIPTIONAL REGULATORY PROTEIN"/>
    <property type="match status" value="1"/>
</dbReference>
<dbReference type="PROSITE" id="PS00675">
    <property type="entry name" value="SIGMA54_INTERACT_1"/>
    <property type="match status" value="1"/>
</dbReference>
<dbReference type="InterPro" id="IPR003593">
    <property type="entry name" value="AAA+_ATPase"/>
</dbReference>
<dbReference type="InterPro" id="IPR002197">
    <property type="entry name" value="HTH_Fis"/>
</dbReference>
<dbReference type="PROSITE" id="PS00688">
    <property type="entry name" value="SIGMA54_INTERACT_3"/>
    <property type="match status" value="1"/>
</dbReference>
<dbReference type="SUPFAM" id="SSF46689">
    <property type="entry name" value="Homeodomain-like"/>
    <property type="match status" value="1"/>
</dbReference>
<keyword evidence="1" id="KW-0547">Nucleotide-binding</keyword>
<reference evidence="7 8" key="1">
    <citation type="submission" date="2018-07" db="EMBL/GenBank/DDBJ databases">
        <title>Halomonas rutogse sp. nov., isolated from Lake TangqianCo on Tibetan Plateau.</title>
        <authorList>
            <person name="Lu H."/>
            <person name="Xing P."/>
            <person name="Wu Q."/>
        </authorList>
    </citation>
    <scope>NUCLEOTIDE SEQUENCE [LARGE SCALE GENOMIC DNA]</scope>
    <source>
        <strain evidence="7 8">TQ8S</strain>
    </source>
</reference>
<name>A0A368TNI1_9GAMM</name>
<dbReference type="InterPro" id="IPR027417">
    <property type="entry name" value="P-loop_NTPase"/>
</dbReference>
<dbReference type="PROSITE" id="PS00676">
    <property type="entry name" value="SIGMA54_INTERACT_2"/>
    <property type="match status" value="1"/>
</dbReference>
<dbReference type="OrthoDB" id="9804019at2"/>
<protein>
    <submittedName>
        <fullName evidence="7">Sigma-54-dependent Fis family transcriptional regulator</fullName>
    </submittedName>
</protein>
<keyword evidence="4" id="KW-0238">DNA-binding</keyword>
<dbReference type="SMART" id="SM00382">
    <property type="entry name" value="AAA"/>
    <property type="match status" value="1"/>
</dbReference>
<dbReference type="CDD" id="cd00009">
    <property type="entry name" value="AAA"/>
    <property type="match status" value="1"/>
</dbReference>
<dbReference type="SUPFAM" id="SSF52540">
    <property type="entry name" value="P-loop containing nucleoside triphosphate hydrolases"/>
    <property type="match status" value="1"/>
</dbReference>
<feature type="domain" description="Sigma-54 factor interaction" evidence="6">
    <location>
        <begin position="348"/>
        <end position="586"/>
    </location>
</feature>
<evidence type="ECO:0000256" key="2">
    <source>
        <dbReference type="ARBA" id="ARBA00022840"/>
    </source>
</evidence>
<dbReference type="Gene3D" id="1.10.8.60">
    <property type="match status" value="1"/>
</dbReference>
<dbReference type="GO" id="GO:0006355">
    <property type="term" value="P:regulation of DNA-templated transcription"/>
    <property type="evidence" value="ECO:0007669"/>
    <property type="project" value="InterPro"/>
</dbReference>
<dbReference type="Pfam" id="PF00158">
    <property type="entry name" value="Sigma54_activat"/>
    <property type="match status" value="1"/>
</dbReference>
<dbReference type="Pfam" id="PF25601">
    <property type="entry name" value="AAA_lid_14"/>
    <property type="match status" value="1"/>
</dbReference>
<dbReference type="PROSITE" id="PS50045">
    <property type="entry name" value="SIGMA54_INTERACT_4"/>
    <property type="match status" value="1"/>
</dbReference>
<dbReference type="Gene3D" id="3.40.50.300">
    <property type="entry name" value="P-loop containing nucleotide triphosphate hydrolases"/>
    <property type="match status" value="1"/>
</dbReference>
<keyword evidence="2" id="KW-0067">ATP-binding</keyword>
<dbReference type="SUPFAM" id="SSF55781">
    <property type="entry name" value="GAF domain-like"/>
    <property type="match status" value="1"/>
</dbReference>
<evidence type="ECO:0000256" key="5">
    <source>
        <dbReference type="ARBA" id="ARBA00023163"/>
    </source>
</evidence>
<organism evidence="7 8">
    <name type="scientific">Vreelandella rituensis</name>
    <dbReference type="NCBI Taxonomy" id="2282306"/>
    <lineage>
        <taxon>Bacteria</taxon>
        <taxon>Pseudomonadati</taxon>
        <taxon>Pseudomonadota</taxon>
        <taxon>Gammaproteobacteria</taxon>
        <taxon>Oceanospirillales</taxon>
        <taxon>Halomonadaceae</taxon>
        <taxon>Vreelandella</taxon>
    </lineage>
</organism>
<dbReference type="InterPro" id="IPR025943">
    <property type="entry name" value="Sigma_54_int_dom_ATP-bd_2"/>
</dbReference>
<dbReference type="InterPro" id="IPR025944">
    <property type="entry name" value="Sigma_54_int_dom_CS"/>
</dbReference>
<dbReference type="InterPro" id="IPR058031">
    <property type="entry name" value="AAA_lid_NorR"/>
</dbReference>
<evidence type="ECO:0000313" key="7">
    <source>
        <dbReference type="EMBL" id="RCV86090.1"/>
    </source>
</evidence>
<dbReference type="InterPro" id="IPR029016">
    <property type="entry name" value="GAF-like_dom_sf"/>
</dbReference>
<dbReference type="EMBL" id="QPIJ01000074">
    <property type="protein sequence ID" value="RCV86090.1"/>
    <property type="molecule type" value="Genomic_DNA"/>
</dbReference>
<dbReference type="AlphaFoldDB" id="A0A368TNI1"/>
<evidence type="ECO:0000256" key="3">
    <source>
        <dbReference type="ARBA" id="ARBA00023015"/>
    </source>
</evidence>